<dbReference type="EMBL" id="UGDC01000003">
    <property type="protein sequence ID" value="STJ79492.1"/>
    <property type="molecule type" value="Genomic_DNA"/>
</dbReference>
<evidence type="ECO:0000313" key="3">
    <source>
        <dbReference type="Proteomes" id="UP000254785"/>
    </source>
</evidence>
<evidence type="ECO:0000313" key="2">
    <source>
        <dbReference type="EMBL" id="STJ79492.1"/>
    </source>
</evidence>
<reference evidence="2 3" key="1">
    <citation type="submission" date="2018-06" db="EMBL/GenBank/DDBJ databases">
        <authorList>
            <consortium name="Pathogen Informatics"/>
            <person name="Doyle S."/>
        </authorList>
    </citation>
    <scope>NUCLEOTIDE SEQUENCE [LARGE SCALE GENOMIC DNA]</scope>
    <source>
        <strain evidence="2 3">NCTC9117</strain>
    </source>
</reference>
<evidence type="ECO:0000256" key="1">
    <source>
        <dbReference type="SAM" id="MobiDB-lite"/>
    </source>
</evidence>
<name>A0A376Y5U2_ECOLX</name>
<gene>
    <name evidence="2" type="ORF">NCTC9117_02078</name>
</gene>
<feature type="region of interest" description="Disordered" evidence="1">
    <location>
        <begin position="54"/>
        <end position="78"/>
    </location>
</feature>
<sequence>MAVPMTPAFSAMIVTIAPAFTIATLIRFTLIPATVVAIIMTPPTVFCATHNCDASSHGRASDHRPSNYRNDRDRQFVI</sequence>
<dbReference type="Proteomes" id="UP000254785">
    <property type="component" value="Unassembled WGS sequence"/>
</dbReference>
<proteinExistence type="predicted"/>
<dbReference type="AlphaFoldDB" id="A0A376Y5U2"/>
<accession>A0A376Y5U2</accession>
<organism evidence="2 3">
    <name type="scientific">Escherichia coli</name>
    <dbReference type="NCBI Taxonomy" id="562"/>
    <lineage>
        <taxon>Bacteria</taxon>
        <taxon>Pseudomonadati</taxon>
        <taxon>Pseudomonadota</taxon>
        <taxon>Gammaproteobacteria</taxon>
        <taxon>Enterobacterales</taxon>
        <taxon>Enterobacteriaceae</taxon>
        <taxon>Escherichia</taxon>
    </lineage>
</organism>
<protein>
    <submittedName>
        <fullName evidence="2">Uncharacterized protein</fullName>
    </submittedName>
</protein>
<feature type="compositionally biased region" description="Basic and acidic residues" evidence="1">
    <location>
        <begin position="59"/>
        <end position="78"/>
    </location>
</feature>